<evidence type="ECO:0000256" key="1">
    <source>
        <dbReference type="SAM" id="Phobius"/>
    </source>
</evidence>
<dbReference type="AlphaFoldDB" id="T4VGL2"/>
<evidence type="ECO:0000313" key="2">
    <source>
        <dbReference type="EMBL" id="EQK39822.1"/>
    </source>
</evidence>
<accession>T4VGL2</accession>
<gene>
    <name evidence="2" type="ORF">C672_3600</name>
</gene>
<feature type="transmembrane region" description="Helical" evidence="1">
    <location>
        <begin position="44"/>
        <end position="61"/>
    </location>
</feature>
<sequence length="82" mass="9133">MGKIQCPNCGSFATQKMGPVFLGFMFLMSTGLLVWIPIIGWVMAPLMLLASIGCFISAPFIKKVGYRCNTCKYSWSEMVKNK</sequence>
<feature type="transmembrane region" description="Helical" evidence="1">
    <location>
        <begin position="20"/>
        <end position="38"/>
    </location>
</feature>
<keyword evidence="1" id="KW-0472">Membrane</keyword>
<name>T4VGL2_PARBF</name>
<proteinExistence type="predicted"/>
<protein>
    <submittedName>
        <fullName evidence="2">Uncharacterized protein</fullName>
    </submittedName>
</protein>
<dbReference type="Proteomes" id="UP000015688">
    <property type="component" value="Unassembled WGS sequence"/>
</dbReference>
<keyword evidence="1" id="KW-1133">Transmembrane helix</keyword>
<reference evidence="2 3" key="1">
    <citation type="submission" date="2013-06" db="EMBL/GenBank/DDBJ databases">
        <authorList>
            <person name="Walk S."/>
            <person name="Aronoff D."/>
            <person name="Young V.Y."/>
            <person name="Marsh J."/>
            <person name="Harrison L."/>
            <person name="Daugherty S.C."/>
            <person name="Shefchek K.A."/>
            <person name="Hine E.E."/>
            <person name="Tallon L.J."/>
            <person name="Sadzewicz L.K."/>
            <person name="Rasko D.A."/>
        </authorList>
    </citation>
    <scope>NUCLEOTIDE SEQUENCE [LARGE SCALE GENOMIC DNA]</scope>
    <source>
        <strain evidence="2 3">ATCC 638</strain>
    </source>
</reference>
<evidence type="ECO:0000313" key="3">
    <source>
        <dbReference type="Proteomes" id="UP000015688"/>
    </source>
</evidence>
<organism evidence="2 3">
    <name type="scientific">Paraclostridium bifermentans ATCC 638 = DSM 14991</name>
    <dbReference type="NCBI Taxonomy" id="1233171"/>
    <lineage>
        <taxon>Bacteria</taxon>
        <taxon>Bacillati</taxon>
        <taxon>Bacillota</taxon>
        <taxon>Clostridia</taxon>
        <taxon>Peptostreptococcales</taxon>
        <taxon>Peptostreptococcaceae</taxon>
        <taxon>Paraclostridium</taxon>
    </lineage>
</organism>
<dbReference type="PATRIC" id="fig|1233171.3.peg.3467"/>
<comment type="caution">
    <text evidence="2">The sequence shown here is derived from an EMBL/GenBank/DDBJ whole genome shotgun (WGS) entry which is preliminary data.</text>
</comment>
<dbReference type="RefSeq" id="WP_021434577.1">
    <property type="nucleotide sequence ID" value="NZ_AVNC01000023.1"/>
</dbReference>
<keyword evidence="1" id="KW-0812">Transmembrane</keyword>
<dbReference type="EMBL" id="AVNC01000023">
    <property type="protein sequence ID" value="EQK39822.1"/>
    <property type="molecule type" value="Genomic_DNA"/>
</dbReference>